<dbReference type="PANTHER" id="PTHR30408:SF13">
    <property type="entry name" value="TYPE I RESTRICTION ENZYME HINDI SPECIFICITY SUBUNIT"/>
    <property type="match status" value="1"/>
</dbReference>
<keyword evidence="2" id="KW-0680">Restriction system</keyword>
<dbReference type="Pfam" id="PF01420">
    <property type="entry name" value="Methylase_S"/>
    <property type="match status" value="2"/>
</dbReference>
<dbReference type="GO" id="GO:0004519">
    <property type="term" value="F:endonuclease activity"/>
    <property type="evidence" value="ECO:0007669"/>
    <property type="project" value="UniProtKB-KW"/>
</dbReference>
<name>A0A7L7KST5_9MOLU</name>
<comment type="similarity">
    <text evidence="1">Belongs to the type-I restriction system S methylase family.</text>
</comment>
<dbReference type="PANTHER" id="PTHR30408">
    <property type="entry name" value="TYPE-1 RESTRICTION ENZYME ECOKI SPECIFICITY PROTEIN"/>
    <property type="match status" value="1"/>
</dbReference>
<dbReference type="InterPro" id="IPR000055">
    <property type="entry name" value="Restrct_endonuc_typeI_TRD"/>
</dbReference>
<dbReference type="GO" id="GO:0009307">
    <property type="term" value="P:DNA restriction-modification system"/>
    <property type="evidence" value="ECO:0007669"/>
    <property type="project" value="UniProtKB-KW"/>
</dbReference>
<evidence type="ECO:0000256" key="1">
    <source>
        <dbReference type="ARBA" id="ARBA00010923"/>
    </source>
</evidence>
<organism evidence="5 6">
    <name type="scientific">Candidatus Xianfuyuplasma coldseepsis</name>
    <dbReference type="NCBI Taxonomy" id="2782163"/>
    <lineage>
        <taxon>Bacteria</taxon>
        <taxon>Bacillati</taxon>
        <taxon>Mycoplasmatota</taxon>
        <taxon>Mollicutes</taxon>
        <taxon>Candidatus Izemoplasmatales</taxon>
        <taxon>Candidatus Izemoplasmataceae</taxon>
        <taxon>Candidatus Xianfuyuplasma</taxon>
    </lineage>
</organism>
<gene>
    <name evidence="5" type="ORF">G4Z02_03405</name>
</gene>
<protein>
    <submittedName>
        <fullName evidence="5">Restriction endonuclease subunit S</fullName>
    </submittedName>
</protein>
<dbReference type="CDD" id="cd17256">
    <property type="entry name" value="RMtype1_S_EcoJA65PI-TRD1-CR1_like"/>
    <property type="match status" value="1"/>
</dbReference>
<feature type="domain" description="Type I restriction modification DNA specificity" evidence="4">
    <location>
        <begin position="4"/>
        <end position="188"/>
    </location>
</feature>
<dbReference type="RefSeq" id="WP_258878460.1">
    <property type="nucleotide sequence ID" value="NZ_CP048914.1"/>
</dbReference>
<evidence type="ECO:0000313" key="6">
    <source>
        <dbReference type="Proteomes" id="UP000514720"/>
    </source>
</evidence>
<keyword evidence="6" id="KW-1185">Reference proteome</keyword>
<proteinExistence type="inferred from homology"/>
<accession>A0A7L7KST5</accession>
<keyword evidence="5" id="KW-0378">Hydrolase</keyword>
<dbReference type="KEGG" id="xcl:G4Z02_03405"/>
<dbReference type="EMBL" id="CP048914">
    <property type="protein sequence ID" value="QMS84838.1"/>
    <property type="molecule type" value="Genomic_DNA"/>
</dbReference>
<dbReference type="InterPro" id="IPR052021">
    <property type="entry name" value="Type-I_RS_S_subunit"/>
</dbReference>
<dbReference type="REBASE" id="432305">
    <property type="entry name" value="S.Fbazrk13ORF3410P"/>
</dbReference>
<sequence length="441" mass="50027">MSYDDWRNVKLEEIVEIKGGKRLPKGHSLVDYKTTHPYIRVRDLNNITKLEKFDGIQYIIEETFSNISRYITNYKDVLLSIVGTIGLTGIVGKTLDNASLTENCVKLTNHSEKIDYRFLYYYLNSPNGIQEIRMGTVGAVQAKLPIKNIKNINVVLPPLAEQKTISNILSSLDDKIELNNKINKNLEEMAQALYKQWFVDFEYPNEDGEPYKSSGGEMIESDLGLIPRGWEVGSLGDLVATTIAGDWGKEAITGNYTSEVVCIRGADINSIKVGDKGKCPTRYILNKNFLKKKLKAGDIVVEISGGSPKQSTGRTALISKEFIHRYNDKVICTNFCRAIEPKDINLSPYISLTFEYLYNNNVFFNYENGTTGIKNFDLKFILNEYKIVIPNKEWIDRLASFYLDTYEQIQQNGKENEVLTITRDTLLPKLMSGEIEVPIEG</sequence>
<dbReference type="AlphaFoldDB" id="A0A7L7KST5"/>
<dbReference type="InterPro" id="IPR044946">
    <property type="entry name" value="Restrct_endonuc_typeI_TRD_sf"/>
</dbReference>
<reference evidence="5 6" key="1">
    <citation type="submission" date="2020-02" db="EMBL/GenBank/DDBJ databases">
        <authorList>
            <person name="Zheng R.K."/>
            <person name="Sun C.M."/>
        </authorList>
    </citation>
    <scope>NUCLEOTIDE SEQUENCE [LARGE SCALE GENOMIC DNA]</scope>
    <source>
        <strain evidence="6">zrk13</strain>
    </source>
</reference>
<keyword evidence="5" id="KW-0255">Endonuclease</keyword>
<feature type="domain" description="Type I restriction modification DNA specificity" evidence="4">
    <location>
        <begin position="227"/>
        <end position="417"/>
    </location>
</feature>
<keyword evidence="3" id="KW-0238">DNA-binding</keyword>
<dbReference type="Proteomes" id="UP000514720">
    <property type="component" value="Chromosome"/>
</dbReference>
<evidence type="ECO:0000313" key="5">
    <source>
        <dbReference type="EMBL" id="QMS84838.1"/>
    </source>
</evidence>
<dbReference type="SUPFAM" id="SSF116734">
    <property type="entry name" value="DNA methylase specificity domain"/>
    <property type="match status" value="2"/>
</dbReference>
<dbReference type="GO" id="GO:0003677">
    <property type="term" value="F:DNA binding"/>
    <property type="evidence" value="ECO:0007669"/>
    <property type="project" value="UniProtKB-KW"/>
</dbReference>
<keyword evidence="5" id="KW-0540">Nuclease</keyword>
<evidence type="ECO:0000259" key="4">
    <source>
        <dbReference type="Pfam" id="PF01420"/>
    </source>
</evidence>
<evidence type="ECO:0000256" key="3">
    <source>
        <dbReference type="ARBA" id="ARBA00023125"/>
    </source>
</evidence>
<dbReference type="Gene3D" id="3.90.220.20">
    <property type="entry name" value="DNA methylase specificity domains"/>
    <property type="match status" value="2"/>
</dbReference>
<evidence type="ECO:0000256" key="2">
    <source>
        <dbReference type="ARBA" id="ARBA00022747"/>
    </source>
</evidence>